<dbReference type="RefSeq" id="WP_367622927.1">
    <property type="nucleotide sequence ID" value="NZ_JBFNQD010000001.1"/>
</dbReference>
<reference evidence="1 2" key="1">
    <citation type="submission" date="2024-07" db="EMBL/GenBank/DDBJ databases">
        <title>Description of Labrys sedimenti sp. nov., isolated from a diclofenac-degrading enrichment culture.</title>
        <authorList>
            <person name="Tancsics A."/>
            <person name="Csepanyi A."/>
        </authorList>
    </citation>
    <scope>NUCLEOTIDE SEQUENCE [LARGE SCALE GENOMIC DNA]</scope>
    <source>
        <strain evidence="1 2">LMG 23578</strain>
    </source>
</reference>
<proteinExistence type="predicted"/>
<protein>
    <submittedName>
        <fullName evidence="1">Uncharacterized protein</fullName>
    </submittedName>
</protein>
<organism evidence="1 2">
    <name type="scientific">Labrys neptuniae</name>
    <dbReference type="NCBI Taxonomy" id="376174"/>
    <lineage>
        <taxon>Bacteria</taxon>
        <taxon>Pseudomonadati</taxon>
        <taxon>Pseudomonadota</taxon>
        <taxon>Alphaproteobacteria</taxon>
        <taxon>Hyphomicrobiales</taxon>
        <taxon>Xanthobacteraceae</taxon>
        <taxon>Labrys</taxon>
    </lineage>
</organism>
<accession>A0ABV3PG20</accession>
<evidence type="ECO:0000313" key="1">
    <source>
        <dbReference type="EMBL" id="MEW9304569.1"/>
    </source>
</evidence>
<name>A0ABV3PG20_9HYPH</name>
<keyword evidence="2" id="KW-1185">Reference proteome</keyword>
<dbReference type="Proteomes" id="UP001555786">
    <property type="component" value="Unassembled WGS sequence"/>
</dbReference>
<comment type="caution">
    <text evidence="1">The sequence shown here is derived from an EMBL/GenBank/DDBJ whole genome shotgun (WGS) entry which is preliminary data.</text>
</comment>
<dbReference type="EMBL" id="JBFNQD010000001">
    <property type="protein sequence ID" value="MEW9304569.1"/>
    <property type="molecule type" value="Genomic_DNA"/>
</dbReference>
<gene>
    <name evidence="1" type="ORF">ABXS05_03400</name>
</gene>
<evidence type="ECO:0000313" key="2">
    <source>
        <dbReference type="Proteomes" id="UP001555786"/>
    </source>
</evidence>
<sequence>MLFIQRDGAGKIVCSYANPQPGIADEGIAEDAPEYLAFLESLAAGVAPTVIYKADIWRRATDAEAATIDAQLNAQPIRLRRMWQDSQTLTTSDEMYPAVKAAFESAFGTERAADLLAPTA</sequence>